<keyword evidence="3" id="KW-1185">Reference proteome</keyword>
<reference evidence="2 3" key="1">
    <citation type="journal article" date="2010" name="PLoS Genet.">
        <title>Analysis of the Legionella longbeachae genome and transcriptome uncovers unique strategies to cause Legionnaires' disease.</title>
        <authorList>
            <person name="Cazalet C."/>
            <person name="Gomez-Valero L."/>
            <person name="Rusniok C."/>
            <person name="Lomma M."/>
            <person name="Dervins-Ravault D."/>
            <person name="Newton H."/>
            <person name="Sansom F."/>
            <person name="Jarraud S."/>
            <person name="Zidane N."/>
            <person name="Ma L."/>
            <person name="Bouchier C."/>
            <person name="Etienne J."/>
            <person name="Hartland E."/>
            <person name="Buchrieser C."/>
        </authorList>
    </citation>
    <scope>NUCLEOTIDE SEQUENCE [LARGE SCALE GENOMIC DNA]</scope>
    <source>
        <strain evidence="2 3">NSW150</strain>
    </source>
</reference>
<dbReference type="KEGG" id="llo:LLO_4040"/>
<name>D3HTM6_LEGLN</name>
<evidence type="ECO:0000313" key="3">
    <source>
        <dbReference type="Proteomes" id="UP000001060"/>
    </source>
</evidence>
<accession>D3HTM6</accession>
<dbReference type="Proteomes" id="UP000001060">
    <property type="component" value="Chromosome"/>
</dbReference>
<gene>
    <name evidence="2" type="ordered locus">LLO_4040</name>
</gene>
<dbReference type="HOGENOM" id="CLU_2862271_0_0_6"/>
<evidence type="ECO:0000313" key="2">
    <source>
        <dbReference type="EMBL" id="CBJ12270.1"/>
    </source>
</evidence>
<feature type="region of interest" description="Disordered" evidence="1">
    <location>
        <begin position="41"/>
        <end position="64"/>
    </location>
</feature>
<dbReference type="RefSeq" id="WP_003636913.1">
    <property type="nucleotide sequence ID" value="NC_013861.1"/>
</dbReference>
<evidence type="ECO:0000256" key="1">
    <source>
        <dbReference type="SAM" id="MobiDB-lite"/>
    </source>
</evidence>
<sequence>MNIRKKIIKKKSCGGFIDVTKDWQVLKHSSKQNYTVTNQLLNPYSPQNQGKSTTHSEVKYNINY</sequence>
<dbReference type="EMBL" id="FN650140">
    <property type="protein sequence ID" value="CBJ12270.1"/>
    <property type="molecule type" value="Genomic_DNA"/>
</dbReference>
<dbReference type="GeneID" id="40926110"/>
<dbReference type="AlphaFoldDB" id="D3HTM6"/>
<feature type="compositionally biased region" description="Polar residues" evidence="1">
    <location>
        <begin position="41"/>
        <end position="55"/>
    </location>
</feature>
<proteinExistence type="predicted"/>
<protein>
    <submittedName>
        <fullName evidence="2">Uncharacterized protein</fullName>
    </submittedName>
</protein>
<organism evidence="2 3">
    <name type="scientific">Legionella longbeachae serogroup 1 (strain NSW150)</name>
    <dbReference type="NCBI Taxonomy" id="661367"/>
    <lineage>
        <taxon>Bacteria</taxon>
        <taxon>Pseudomonadati</taxon>
        <taxon>Pseudomonadota</taxon>
        <taxon>Gammaproteobacteria</taxon>
        <taxon>Legionellales</taxon>
        <taxon>Legionellaceae</taxon>
        <taxon>Legionella</taxon>
    </lineage>
</organism>